<dbReference type="AlphaFoldDB" id="A0A7X2P4F7"/>
<evidence type="ECO:0000259" key="1">
    <source>
        <dbReference type="Pfam" id="PF00534"/>
    </source>
</evidence>
<dbReference type="InterPro" id="IPR001296">
    <property type="entry name" value="Glyco_trans_1"/>
</dbReference>
<keyword evidence="2" id="KW-0808">Transferase</keyword>
<protein>
    <submittedName>
        <fullName evidence="2">Glycosyltransferase family 4 protein</fullName>
    </submittedName>
</protein>
<dbReference type="PANTHER" id="PTHR45947">
    <property type="entry name" value="SULFOQUINOVOSYL TRANSFERASE SQD2"/>
    <property type="match status" value="1"/>
</dbReference>
<evidence type="ECO:0000313" key="3">
    <source>
        <dbReference type="Proteomes" id="UP000440513"/>
    </source>
</evidence>
<evidence type="ECO:0000313" key="2">
    <source>
        <dbReference type="EMBL" id="MST66807.1"/>
    </source>
</evidence>
<accession>A0A7X2P4F7</accession>
<feature type="domain" description="Glycosyl transferase family 1" evidence="1">
    <location>
        <begin position="343"/>
        <end position="427"/>
    </location>
</feature>
<dbReference type="SUPFAM" id="SSF53756">
    <property type="entry name" value="UDP-Glycosyltransferase/glycogen phosphorylase"/>
    <property type="match status" value="1"/>
</dbReference>
<dbReference type="Proteomes" id="UP000440513">
    <property type="component" value="Unassembled WGS sequence"/>
</dbReference>
<organism evidence="2 3">
    <name type="scientific">Oliverpabstia intestinalis</name>
    <dbReference type="NCBI Taxonomy" id="2606633"/>
    <lineage>
        <taxon>Bacteria</taxon>
        <taxon>Bacillati</taxon>
        <taxon>Bacillota</taxon>
        <taxon>Clostridia</taxon>
        <taxon>Lachnospirales</taxon>
        <taxon>Lachnospiraceae</taxon>
        <taxon>Oliverpabstia</taxon>
    </lineage>
</organism>
<dbReference type="EMBL" id="VUMS01000014">
    <property type="protein sequence ID" value="MST66807.1"/>
    <property type="molecule type" value="Genomic_DNA"/>
</dbReference>
<gene>
    <name evidence="2" type="ORF">FYJ57_08725</name>
</gene>
<comment type="caution">
    <text evidence="2">The sequence shown here is derived from an EMBL/GenBank/DDBJ whole genome shotgun (WGS) entry which is preliminary data.</text>
</comment>
<dbReference type="InterPro" id="IPR050194">
    <property type="entry name" value="Glycosyltransferase_grp1"/>
</dbReference>
<dbReference type="PANTHER" id="PTHR45947:SF13">
    <property type="entry name" value="TRANSFERASE"/>
    <property type="match status" value="1"/>
</dbReference>
<dbReference type="Pfam" id="PF00534">
    <property type="entry name" value="Glycos_transf_1"/>
    <property type="match status" value="1"/>
</dbReference>
<proteinExistence type="predicted"/>
<keyword evidence="3" id="KW-1185">Reference proteome</keyword>
<dbReference type="GO" id="GO:0016757">
    <property type="term" value="F:glycosyltransferase activity"/>
    <property type="evidence" value="ECO:0007669"/>
    <property type="project" value="InterPro"/>
</dbReference>
<dbReference type="Gene3D" id="3.40.50.2000">
    <property type="entry name" value="Glycogen Phosphorylase B"/>
    <property type="match status" value="2"/>
</dbReference>
<sequence>MNILHYSLGFPPFRRGGMTQYCLDLMIEQAKVGHQVGLLWPGRLYDLTPKSKVNQKQKYKLQNDLYCTSYELLNPLPIPLMDGIQNPAMYLVKKEKKVYTEFFQKHTFQVFHIHTFMGLPSELVEAAHEVGVKTVFTTHDYFPICPRCNLFHSGKDCKDDKKCSDCVSCNQYGLSFNKMRLFQSELYKSVKESSVIKMLRARHNRKMYDATEQVIESEIIDAKKQKEYQNLRDRNIVLLEKMDVVHFNSTNTLCIYKKRGYAADNAKVISISNGAIVDHKRIRKAGSPVRFGYLGPLTTHKGYNLFKNACDALWQSGEHNFEAHIFVEINNPPPYMICHKPYSYQELPNVMDQFDVLVTPSEWEETFGFTVLEALSYGIPVILSEKVGAKDLIVEGKNGFVVEGNVQPLKNRILGLIENPQSVKEMNIYIVNEFPVKTMIEHSREMEEVYCIYDGK</sequence>
<name>A0A7X2P4F7_9FIRM</name>
<reference evidence="2 3" key="1">
    <citation type="submission" date="2019-08" db="EMBL/GenBank/DDBJ databases">
        <title>In-depth cultivation of the pig gut microbiome towards novel bacterial diversity and tailored functional studies.</title>
        <authorList>
            <person name="Wylensek D."/>
            <person name="Hitch T.C.A."/>
            <person name="Clavel T."/>
        </authorList>
    </citation>
    <scope>NUCLEOTIDE SEQUENCE [LARGE SCALE GENOMIC DNA]</scope>
    <source>
        <strain evidence="2 3">BSM-380-WT-5A</strain>
    </source>
</reference>